<keyword evidence="3" id="KW-1185">Reference proteome</keyword>
<dbReference type="Proteomes" id="UP000308199">
    <property type="component" value="Unassembled WGS sequence"/>
</dbReference>
<gene>
    <name evidence="2" type="ORF">EW145_g2392</name>
</gene>
<dbReference type="Pfam" id="PF07876">
    <property type="entry name" value="Dabb"/>
    <property type="match status" value="1"/>
</dbReference>
<organism evidence="2 3">
    <name type="scientific">Phellinidium pouzarii</name>
    <dbReference type="NCBI Taxonomy" id="167371"/>
    <lineage>
        <taxon>Eukaryota</taxon>
        <taxon>Fungi</taxon>
        <taxon>Dikarya</taxon>
        <taxon>Basidiomycota</taxon>
        <taxon>Agaricomycotina</taxon>
        <taxon>Agaricomycetes</taxon>
        <taxon>Hymenochaetales</taxon>
        <taxon>Hymenochaetaceae</taxon>
        <taxon>Phellinidium</taxon>
    </lineage>
</organism>
<dbReference type="OrthoDB" id="42919at2759"/>
<dbReference type="AlphaFoldDB" id="A0A4V3XD99"/>
<name>A0A4V3XD99_9AGAM</name>
<comment type="caution">
    <text evidence="2">The sequence shown here is derived from an EMBL/GenBank/DDBJ whole genome shotgun (WGS) entry which is preliminary data.</text>
</comment>
<protein>
    <recommendedName>
        <fullName evidence="1">Stress-response A/B barrel domain-containing protein</fullName>
    </recommendedName>
</protein>
<dbReference type="EMBL" id="SGPK01000083">
    <property type="protein sequence ID" value="THH08893.1"/>
    <property type="molecule type" value="Genomic_DNA"/>
</dbReference>
<dbReference type="Gene3D" id="3.30.70.100">
    <property type="match status" value="1"/>
</dbReference>
<feature type="domain" description="Stress-response A/B barrel" evidence="1">
    <location>
        <begin position="1"/>
        <end position="94"/>
    </location>
</feature>
<dbReference type="InterPro" id="IPR013097">
    <property type="entry name" value="Dabb"/>
</dbReference>
<evidence type="ECO:0000313" key="3">
    <source>
        <dbReference type="Proteomes" id="UP000308199"/>
    </source>
</evidence>
<accession>A0A4V3XD99</accession>
<evidence type="ECO:0000259" key="1">
    <source>
        <dbReference type="PROSITE" id="PS51502"/>
    </source>
</evidence>
<proteinExistence type="predicted"/>
<dbReference type="SUPFAM" id="SSF54909">
    <property type="entry name" value="Dimeric alpha+beta barrel"/>
    <property type="match status" value="1"/>
</dbReference>
<dbReference type="PROSITE" id="PS51502">
    <property type="entry name" value="S_R_A_B_BARREL"/>
    <property type="match status" value="1"/>
</dbReference>
<reference evidence="2 3" key="1">
    <citation type="submission" date="2019-02" db="EMBL/GenBank/DDBJ databases">
        <title>Genome sequencing of the rare red list fungi Phellinidium pouzarii.</title>
        <authorList>
            <person name="Buettner E."/>
            <person name="Kellner H."/>
        </authorList>
    </citation>
    <scope>NUCLEOTIDE SEQUENCE [LARGE SCALE GENOMIC DNA]</scope>
    <source>
        <strain evidence="2 3">DSM 108285</strain>
    </source>
</reference>
<evidence type="ECO:0000313" key="2">
    <source>
        <dbReference type="EMBL" id="THH08893.1"/>
    </source>
</evidence>
<sequence length="94" mass="10516">MAVLIKFIADATLAQKQAWKDSITALPSTIPQIGELLSGEKLPHVMDGGWDDGVIMKFDNEVDLKTYSDAVPHKKYQRATAEQTRDKLIFDIKV</sequence>
<dbReference type="InterPro" id="IPR011008">
    <property type="entry name" value="Dimeric_a/b-barrel"/>
</dbReference>